<accession>J9DNU3</accession>
<sequence length="132" mass="15103">MGEERQKNLFLRILRYCSCINAPNNHTNTESHTVTDHQVSSVEIVHEAFFPSYNENSTNDSVVLRDKVDDASTEDKEKPFTDGNGSLRSSDYIINPLGNLSAEFWSFYHSFPQEDQTETTVSEYKKTSEDEV</sequence>
<organism evidence="2 3">
    <name type="scientific">Edhazardia aedis (strain USNM 41457)</name>
    <name type="common">Microsporidian parasite</name>
    <dbReference type="NCBI Taxonomy" id="1003232"/>
    <lineage>
        <taxon>Eukaryota</taxon>
        <taxon>Fungi</taxon>
        <taxon>Fungi incertae sedis</taxon>
        <taxon>Microsporidia</taxon>
        <taxon>Edhazardia</taxon>
    </lineage>
</organism>
<evidence type="ECO:0000313" key="3">
    <source>
        <dbReference type="Proteomes" id="UP000003163"/>
    </source>
</evidence>
<dbReference type="AlphaFoldDB" id="J9DNU3"/>
<reference evidence="3" key="2">
    <citation type="submission" date="2015-07" db="EMBL/GenBank/DDBJ databases">
        <title>Contrasting host-pathogen interactions and genome evolution in two generalist and specialist microsporidian pathogens of mosquitoes.</title>
        <authorList>
            <consortium name="The Broad Institute Genomics Platform"/>
            <consortium name="The Broad Institute Genome Sequencing Center for Infectious Disease"/>
            <person name="Cuomo C.A."/>
            <person name="Sanscrainte N.D."/>
            <person name="Goldberg J.M."/>
            <person name="Heiman D."/>
            <person name="Young S."/>
            <person name="Zeng Q."/>
            <person name="Becnel J.J."/>
            <person name="Birren B.W."/>
        </authorList>
    </citation>
    <scope>NUCLEOTIDE SEQUENCE [LARGE SCALE GENOMIC DNA]</scope>
    <source>
        <strain evidence="3">USNM 41457</strain>
    </source>
</reference>
<evidence type="ECO:0000313" key="2">
    <source>
        <dbReference type="EMBL" id="EJW04210.1"/>
    </source>
</evidence>
<gene>
    <name evidence="2" type="ORF">EDEG_01501</name>
</gene>
<dbReference type="Proteomes" id="UP000003163">
    <property type="component" value="Unassembled WGS sequence"/>
</dbReference>
<feature type="region of interest" description="Disordered" evidence="1">
    <location>
        <begin position="68"/>
        <end position="89"/>
    </location>
</feature>
<keyword evidence="3" id="KW-1185">Reference proteome</keyword>
<proteinExistence type="predicted"/>
<reference evidence="2 3" key="1">
    <citation type="submission" date="2011-08" db="EMBL/GenBank/DDBJ databases">
        <authorList>
            <person name="Liu Z.J."/>
            <person name="Shi F.L."/>
            <person name="Lu J.Q."/>
            <person name="Li M."/>
            <person name="Wang Z.L."/>
        </authorList>
    </citation>
    <scope>NUCLEOTIDE SEQUENCE [LARGE SCALE GENOMIC DNA]</scope>
    <source>
        <strain evidence="2 3">USNM 41457</strain>
    </source>
</reference>
<name>J9DNU3_EDHAE</name>
<evidence type="ECO:0000256" key="1">
    <source>
        <dbReference type="SAM" id="MobiDB-lite"/>
    </source>
</evidence>
<dbReference type="VEuPathDB" id="MicrosporidiaDB:EDEG_01501"/>
<dbReference type="EMBL" id="AFBI03000022">
    <property type="protein sequence ID" value="EJW04210.1"/>
    <property type="molecule type" value="Genomic_DNA"/>
</dbReference>
<comment type="caution">
    <text evidence="2">The sequence shown here is derived from an EMBL/GenBank/DDBJ whole genome shotgun (WGS) entry which is preliminary data.</text>
</comment>
<dbReference type="HOGENOM" id="CLU_1917034_0_0_1"/>
<feature type="compositionally biased region" description="Basic and acidic residues" evidence="1">
    <location>
        <begin position="68"/>
        <end position="80"/>
    </location>
</feature>
<dbReference type="InParanoid" id="J9DNU3"/>
<protein>
    <submittedName>
        <fullName evidence="2">Uncharacterized protein</fullName>
    </submittedName>
</protein>